<organism evidence="1 2">
    <name type="scientific">Desulfobacter latus</name>
    <dbReference type="NCBI Taxonomy" id="2292"/>
    <lineage>
        <taxon>Bacteria</taxon>
        <taxon>Pseudomonadati</taxon>
        <taxon>Thermodesulfobacteriota</taxon>
        <taxon>Desulfobacteria</taxon>
        <taxon>Desulfobacterales</taxon>
        <taxon>Desulfobacteraceae</taxon>
        <taxon>Desulfobacter</taxon>
    </lineage>
</organism>
<dbReference type="RefSeq" id="WP_178366117.1">
    <property type="nucleotide sequence ID" value="NZ_JACADJ010000015.1"/>
</dbReference>
<sequence>MSPSVFQNIIVTPQSVVEDLKNKILVALFSKNTDQLKILIDYATDTAGNPEIGETDEKYLRQALTALIRHKHMLDKSTGLKQQTKHLKNLLADKVRQADPGHMTYDAWGKRLNILPWQRPYIFSEAITFQMTSGCSNFCRRCNEWALPKVRGHFSFDAVNTFIDKFLAHANKDLALYGGSDPLDWCDFPHDITHVLSRLGKRCQFSLLTKIPRGKGNLAKALIKAGIPMSVSLTDRNRNRIECLEEQMGQPFTKQHATADLLIPAGLDEDFSTVKPSITDSYGTEISLDGCFAVIPAFTSALHPFGHKKIRITDNATFIPRKKIGRPALLVDYFKPLEVFTEQGLSVLPVLLDVQVENILCDTSRYELTPPGMRSIREYFDVFSDRARLKRKSLTPSVVKRLKNKYLSATRFHDLGTKTQTAMKNEIRDHVLFTRKDIVAQARTCSISFFLAAIHVYIQDCPVKCKIVRHLTQQEFMQLRKQFHNRDSAPIAERLENSNTDPWLLFRYYALTLVHNGPTKQIEAFIQTCPAAFHPEKDRFVPVA</sequence>
<proteinExistence type="predicted"/>
<gene>
    <name evidence="1" type="ORF">HXW94_06635</name>
</gene>
<protein>
    <recommendedName>
        <fullName evidence="3">Radical SAM protein</fullName>
    </recommendedName>
</protein>
<evidence type="ECO:0000313" key="2">
    <source>
        <dbReference type="Proteomes" id="UP000553343"/>
    </source>
</evidence>
<dbReference type="InterPro" id="IPR013785">
    <property type="entry name" value="Aldolase_TIM"/>
</dbReference>
<dbReference type="EMBL" id="JACADJ010000015">
    <property type="protein sequence ID" value="NWH04665.1"/>
    <property type="molecule type" value="Genomic_DNA"/>
</dbReference>
<dbReference type="AlphaFoldDB" id="A0A850T6N6"/>
<evidence type="ECO:0000313" key="1">
    <source>
        <dbReference type="EMBL" id="NWH04665.1"/>
    </source>
</evidence>
<keyword evidence="2" id="KW-1185">Reference proteome</keyword>
<name>A0A850T6N6_9BACT</name>
<evidence type="ECO:0008006" key="3">
    <source>
        <dbReference type="Google" id="ProtNLM"/>
    </source>
</evidence>
<reference evidence="1 2" key="1">
    <citation type="submission" date="2020-06" db="EMBL/GenBank/DDBJ databases">
        <title>High-quality draft genome of sulfate reducer Desulfobacter latus type strain AcrS2 isolated from marine sediment.</title>
        <authorList>
            <person name="Hoppe M."/>
            <person name="Larsen C.K."/>
            <person name="Marshall I.P.G."/>
            <person name="Schramm A."/>
            <person name="Marietou A.G."/>
        </authorList>
    </citation>
    <scope>NUCLEOTIDE SEQUENCE [LARGE SCALE GENOMIC DNA]</scope>
    <source>
        <strain evidence="1 2">AcRS2</strain>
    </source>
</reference>
<comment type="caution">
    <text evidence="1">The sequence shown here is derived from an EMBL/GenBank/DDBJ whole genome shotgun (WGS) entry which is preliminary data.</text>
</comment>
<dbReference type="Gene3D" id="3.20.20.70">
    <property type="entry name" value="Aldolase class I"/>
    <property type="match status" value="1"/>
</dbReference>
<dbReference type="SUPFAM" id="SSF102114">
    <property type="entry name" value="Radical SAM enzymes"/>
    <property type="match status" value="1"/>
</dbReference>
<dbReference type="InterPro" id="IPR058240">
    <property type="entry name" value="rSAM_sf"/>
</dbReference>
<dbReference type="Proteomes" id="UP000553343">
    <property type="component" value="Unassembled WGS sequence"/>
</dbReference>
<accession>A0A850T6N6</accession>